<dbReference type="Pfam" id="PF13639">
    <property type="entry name" value="zf-RING_2"/>
    <property type="match status" value="1"/>
</dbReference>
<reference evidence="7 8" key="1">
    <citation type="submission" date="2024-01" db="EMBL/GenBank/DDBJ databases">
        <authorList>
            <consortium name="Genoscope - CEA"/>
            <person name="William W."/>
        </authorList>
    </citation>
    <scope>NUCLEOTIDE SEQUENCE [LARGE SCALE GENOMIC DNA]</scope>
    <source>
        <strain evidence="7 8">29B2s-10</strain>
    </source>
</reference>
<evidence type="ECO:0000256" key="3">
    <source>
        <dbReference type="ARBA" id="ARBA00022833"/>
    </source>
</evidence>
<evidence type="ECO:0000313" key="8">
    <source>
        <dbReference type="Proteomes" id="UP001497600"/>
    </source>
</evidence>
<dbReference type="EMBL" id="OZ004256">
    <property type="protein sequence ID" value="CAK7903996.1"/>
    <property type="molecule type" value="Genomic_DNA"/>
</dbReference>
<sequence>MSTYEDDHNINTQRRSVPRDSARQHQTLSSAIDNFLTQDTSNNSTQASFERALDLLATEEGSELALQLLNSINQGELQSIGDENGEIGKGHKGGVSDEFLDSLERVPLNKVPNNDTADCPICTNRFVDNEYPLIVRLPCKVQHASGIKAKGHIFDLECVAPWLKMNSTCPLCRFDVVAAEQKRKEKLEEELRKAREEDDEEEEEDWDVYG</sequence>
<feature type="domain" description="RING-type" evidence="6">
    <location>
        <begin position="119"/>
        <end position="173"/>
    </location>
</feature>
<keyword evidence="1" id="KW-0479">Metal-binding</keyword>
<gene>
    <name evidence="7" type="ORF">CAAN4_D07272</name>
</gene>
<organism evidence="7 8">
    <name type="scientific">[Candida] anglica</name>
    <dbReference type="NCBI Taxonomy" id="148631"/>
    <lineage>
        <taxon>Eukaryota</taxon>
        <taxon>Fungi</taxon>
        <taxon>Dikarya</taxon>
        <taxon>Ascomycota</taxon>
        <taxon>Saccharomycotina</taxon>
        <taxon>Pichiomycetes</taxon>
        <taxon>Debaryomycetaceae</taxon>
        <taxon>Kurtzmaniella</taxon>
    </lineage>
</organism>
<protein>
    <recommendedName>
        <fullName evidence="6">RING-type domain-containing protein</fullName>
    </recommendedName>
</protein>
<feature type="region of interest" description="Disordered" evidence="5">
    <location>
        <begin position="187"/>
        <end position="210"/>
    </location>
</feature>
<evidence type="ECO:0000256" key="1">
    <source>
        <dbReference type="ARBA" id="ARBA00022723"/>
    </source>
</evidence>
<dbReference type="Proteomes" id="UP001497600">
    <property type="component" value="Chromosome D"/>
</dbReference>
<accession>A0ABP0EAV6</accession>
<feature type="compositionally biased region" description="Acidic residues" evidence="5">
    <location>
        <begin position="197"/>
        <end position="210"/>
    </location>
</feature>
<dbReference type="InterPro" id="IPR013083">
    <property type="entry name" value="Znf_RING/FYVE/PHD"/>
</dbReference>
<evidence type="ECO:0000259" key="6">
    <source>
        <dbReference type="PROSITE" id="PS50089"/>
    </source>
</evidence>
<keyword evidence="8" id="KW-1185">Reference proteome</keyword>
<dbReference type="SUPFAM" id="SSF57850">
    <property type="entry name" value="RING/U-box"/>
    <property type="match status" value="1"/>
</dbReference>
<dbReference type="PANTHER" id="PTHR45931">
    <property type="entry name" value="SI:CH211-59O9.10"/>
    <property type="match status" value="1"/>
</dbReference>
<evidence type="ECO:0000256" key="5">
    <source>
        <dbReference type="SAM" id="MobiDB-lite"/>
    </source>
</evidence>
<evidence type="ECO:0000256" key="4">
    <source>
        <dbReference type="PROSITE-ProRule" id="PRU00175"/>
    </source>
</evidence>
<feature type="compositionally biased region" description="Basic and acidic residues" evidence="5">
    <location>
        <begin position="187"/>
        <end position="196"/>
    </location>
</feature>
<dbReference type="PANTHER" id="PTHR45931:SF3">
    <property type="entry name" value="RING ZINC FINGER-CONTAINING PROTEIN"/>
    <property type="match status" value="1"/>
</dbReference>
<dbReference type="Gene3D" id="3.30.40.10">
    <property type="entry name" value="Zinc/RING finger domain, C3HC4 (zinc finger)"/>
    <property type="match status" value="1"/>
</dbReference>
<dbReference type="InterPro" id="IPR001841">
    <property type="entry name" value="Znf_RING"/>
</dbReference>
<evidence type="ECO:0000256" key="2">
    <source>
        <dbReference type="ARBA" id="ARBA00022771"/>
    </source>
</evidence>
<keyword evidence="3" id="KW-0862">Zinc</keyword>
<proteinExistence type="predicted"/>
<dbReference type="PROSITE" id="PS50089">
    <property type="entry name" value="ZF_RING_2"/>
    <property type="match status" value="1"/>
</dbReference>
<feature type="region of interest" description="Disordered" evidence="5">
    <location>
        <begin position="1"/>
        <end position="23"/>
    </location>
</feature>
<evidence type="ECO:0000313" key="7">
    <source>
        <dbReference type="EMBL" id="CAK7903996.1"/>
    </source>
</evidence>
<name>A0ABP0EAV6_9ASCO</name>
<dbReference type="InterPro" id="IPR051834">
    <property type="entry name" value="RING_finger_E3_ligase"/>
</dbReference>
<keyword evidence="2 4" id="KW-0863">Zinc-finger</keyword>